<reference evidence="4" key="1">
    <citation type="journal article" date="2018" name="Int. J. Syst. Evol. Microbiol.">
        <title>Carboxylicivirga sediminis sp. nov., isolated from coastal sediment.</title>
        <authorList>
            <person name="Wang F.Q."/>
            <person name="Ren L.H."/>
            <person name="Zou R.J."/>
            <person name="Sun Y.Z."/>
            <person name="Liu X.J."/>
            <person name="Jiang F."/>
            <person name="Liu L.J."/>
        </authorList>
    </citation>
    <scope>NUCLEOTIDE SEQUENCE</scope>
    <source>
        <strain evidence="4">JR1</strain>
    </source>
</reference>
<dbReference type="InterPro" id="IPR051126">
    <property type="entry name" value="Thiosulfate_sulfurtransferase"/>
</dbReference>
<keyword evidence="1" id="KW-0677">Repeat</keyword>
<feature type="domain" description="Rhodanese" evidence="3">
    <location>
        <begin position="170"/>
        <end position="273"/>
    </location>
</feature>
<comment type="caution">
    <text evidence="4">The sequence shown here is derived from an EMBL/GenBank/DDBJ whole genome shotgun (WGS) entry which is preliminary data.</text>
</comment>
<dbReference type="PROSITE" id="PS50206">
    <property type="entry name" value="RHODANESE_3"/>
    <property type="match status" value="2"/>
</dbReference>
<dbReference type="InterPro" id="IPR001763">
    <property type="entry name" value="Rhodanese-like_dom"/>
</dbReference>
<dbReference type="Pfam" id="PF00581">
    <property type="entry name" value="Rhodanese"/>
    <property type="match status" value="2"/>
</dbReference>
<evidence type="ECO:0000313" key="4">
    <source>
        <dbReference type="EMBL" id="MBR8537465.1"/>
    </source>
</evidence>
<evidence type="ECO:0000313" key="5">
    <source>
        <dbReference type="Proteomes" id="UP000679220"/>
    </source>
</evidence>
<dbReference type="CDD" id="cd01449">
    <property type="entry name" value="TST_Repeat_2"/>
    <property type="match status" value="1"/>
</dbReference>
<evidence type="ECO:0000259" key="3">
    <source>
        <dbReference type="PROSITE" id="PS50206"/>
    </source>
</evidence>
<protein>
    <submittedName>
        <fullName evidence="4">Sulfurtransferase</fullName>
    </submittedName>
</protein>
<keyword evidence="2" id="KW-0732">Signal</keyword>
<proteinExistence type="predicted"/>
<dbReference type="Gene3D" id="3.40.250.10">
    <property type="entry name" value="Rhodanese-like domain"/>
    <property type="match status" value="2"/>
</dbReference>
<evidence type="ECO:0000256" key="1">
    <source>
        <dbReference type="ARBA" id="ARBA00022737"/>
    </source>
</evidence>
<dbReference type="Proteomes" id="UP000679220">
    <property type="component" value="Unassembled WGS sequence"/>
</dbReference>
<evidence type="ECO:0000256" key="2">
    <source>
        <dbReference type="SAM" id="SignalP"/>
    </source>
</evidence>
<gene>
    <name evidence="4" type="ORF">KDU71_17990</name>
</gene>
<feature type="chain" id="PRO_5036761711" evidence="2">
    <location>
        <begin position="20"/>
        <end position="279"/>
    </location>
</feature>
<dbReference type="SMART" id="SM00450">
    <property type="entry name" value="RHOD"/>
    <property type="match status" value="2"/>
</dbReference>
<feature type="domain" description="Rhodanese" evidence="3">
    <location>
        <begin position="34"/>
        <end position="140"/>
    </location>
</feature>
<keyword evidence="5" id="KW-1185">Reference proteome</keyword>
<accession>A0A941IYX7</accession>
<feature type="signal peptide" evidence="2">
    <location>
        <begin position="1"/>
        <end position="19"/>
    </location>
</feature>
<dbReference type="EMBL" id="JAGTAR010000032">
    <property type="protein sequence ID" value="MBR8537465.1"/>
    <property type="molecule type" value="Genomic_DNA"/>
</dbReference>
<dbReference type="PANTHER" id="PTHR43855:SF1">
    <property type="entry name" value="THIOSULFATE SULFURTRANSFERASE"/>
    <property type="match status" value="1"/>
</dbReference>
<organism evidence="4 5">
    <name type="scientific">Carboxylicivirga sediminis</name>
    <dbReference type="NCBI Taxonomy" id="2006564"/>
    <lineage>
        <taxon>Bacteria</taxon>
        <taxon>Pseudomonadati</taxon>
        <taxon>Bacteroidota</taxon>
        <taxon>Bacteroidia</taxon>
        <taxon>Marinilabiliales</taxon>
        <taxon>Marinilabiliaceae</taxon>
        <taxon>Carboxylicivirga</taxon>
    </lineage>
</organism>
<dbReference type="AlphaFoldDB" id="A0A941IYX7"/>
<dbReference type="RefSeq" id="WP_212192490.1">
    <property type="nucleotide sequence ID" value="NZ_JAGTAR010000032.1"/>
</dbReference>
<sequence>MKKLCIVAALVIYTIGAVAQGDFISVKELAGKINDSKVQIFDARKEAEYKQVHIRNAVSFPVEELSTKTPIEGILKSDAEIAKVMGAHGVDFSKEIVLYCNKGSNAGRMYWIMKMMGASNVKLLDGNLDAWKAARKPVTRMPKMPKKTTVTANVDRSSYLTMDDVKAQKAKSNVVLVDARADNYFNGTDPKSKGHIEGAISINSDLMRDDKGLIKSAEDLNKLFASKGVTKDKEVILYCQTSTRAGLLYTIMTTKLGYTNVKVYDGAYNEWVTSNKVVS</sequence>
<dbReference type="PANTHER" id="PTHR43855">
    <property type="entry name" value="THIOSULFATE SULFURTRANSFERASE"/>
    <property type="match status" value="1"/>
</dbReference>
<dbReference type="SUPFAM" id="SSF52821">
    <property type="entry name" value="Rhodanese/Cell cycle control phosphatase"/>
    <property type="match status" value="2"/>
</dbReference>
<dbReference type="CDD" id="cd01448">
    <property type="entry name" value="TST_Repeat_1"/>
    <property type="match status" value="1"/>
</dbReference>
<dbReference type="InterPro" id="IPR036873">
    <property type="entry name" value="Rhodanese-like_dom_sf"/>
</dbReference>
<reference evidence="4" key="2">
    <citation type="submission" date="2021-04" db="EMBL/GenBank/DDBJ databases">
        <authorList>
            <person name="Zhang T."/>
            <person name="Zhang Y."/>
            <person name="Lu D."/>
            <person name="Zuo D."/>
            <person name="Du Z."/>
        </authorList>
    </citation>
    <scope>NUCLEOTIDE SEQUENCE</scope>
    <source>
        <strain evidence="4">JR1</strain>
    </source>
</reference>
<name>A0A941IYX7_9BACT</name>